<dbReference type="GO" id="GO:0034498">
    <property type="term" value="P:early endosome to Golgi transport"/>
    <property type="evidence" value="ECO:0007669"/>
    <property type="project" value="TreeGrafter"/>
</dbReference>
<dbReference type="GO" id="GO:1990071">
    <property type="term" value="C:TRAPPII protein complex"/>
    <property type="evidence" value="ECO:0007669"/>
    <property type="project" value="InterPro"/>
</dbReference>
<reference evidence="6" key="1">
    <citation type="submission" date="2018-07" db="EMBL/GenBank/DDBJ databases">
        <authorList>
            <person name="Quirk P.G."/>
            <person name="Krulwich T.A."/>
        </authorList>
    </citation>
    <scope>NUCLEOTIDE SEQUENCE</scope>
</reference>
<feature type="domain" description="TRAPPC10/Trs130 N-terminal" evidence="5">
    <location>
        <begin position="6"/>
        <end position="116"/>
    </location>
</feature>
<dbReference type="EMBL" id="UFQT01002962">
    <property type="protein sequence ID" value="SSX34358.1"/>
    <property type="molecule type" value="Genomic_DNA"/>
</dbReference>
<accession>A0A336N6V7</accession>
<organism evidence="6">
    <name type="scientific">Culicoides sonorensis</name>
    <name type="common">Biting midge</name>
    <dbReference type="NCBI Taxonomy" id="179676"/>
    <lineage>
        <taxon>Eukaryota</taxon>
        <taxon>Metazoa</taxon>
        <taxon>Ecdysozoa</taxon>
        <taxon>Arthropoda</taxon>
        <taxon>Hexapoda</taxon>
        <taxon>Insecta</taxon>
        <taxon>Pterygota</taxon>
        <taxon>Neoptera</taxon>
        <taxon>Endopterygota</taxon>
        <taxon>Diptera</taxon>
        <taxon>Nematocera</taxon>
        <taxon>Chironomoidea</taxon>
        <taxon>Ceratopogonidae</taxon>
        <taxon>Ceratopogoninae</taxon>
        <taxon>Culicoides</taxon>
        <taxon>Monoculicoides</taxon>
    </lineage>
</organism>
<evidence type="ECO:0000256" key="1">
    <source>
        <dbReference type="ARBA" id="ARBA00004555"/>
    </source>
</evidence>
<proteinExistence type="predicted"/>
<dbReference type="GO" id="GO:0006891">
    <property type="term" value="P:intra-Golgi vesicle-mediated transport"/>
    <property type="evidence" value="ECO:0007669"/>
    <property type="project" value="TreeGrafter"/>
</dbReference>
<gene>
    <name evidence="6" type="primary">CSON007870</name>
</gene>
<name>A0A336N6V7_CULSO</name>
<dbReference type="Pfam" id="PF23036">
    <property type="entry name" value="TRAPPC10_1st"/>
    <property type="match status" value="1"/>
</dbReference>
<dbReference type="VEuPathDB" id="VectorBase:CSON007870"/>
<dbReference type="GO" id="GO:0005829">
    <property type="term" value="C:cytosol"/>
    <property type="evidence" value="ECO:0007669"/>
    <property type="project" value="GOC"/>
</dbReference>
<evidence type="ECO:0000313" key="6">
    <source>
        <dbReference type="EMBL" id="SSX34358.1"/>
    </source>
</evidence>
<sequence length="499" mass="57009">MNARPSFEYLDLLRNCEDLAFFLEMLGLPTEALVQYDELEAMFSQFIINSIYEPVWFKTYEQPCNRFIAINLEKRKLNQIRQKIIDGSVCLLDFRTYLLERLCSLLNTAKKPWETAERLMPERLLTEKELEILNSGWIFGVLGTHLWLRSSQYLLYECLVCYQVILHPQSKVVLLSAGMEHYTDKPIQEPDSTNIVTSPARRLKMCEKDALIDNSGGAAMENAHLPMRLVLENKQDEILNCASVACDTKGKPVRRTNSARRKVSVTNRTDSTNCVSASNVALKPGVNIIELEKKATRVGFWTFKQASFQLKLFELLSESFPETVGLEITTKTSSTLIQSPKNEIGITKSIQVSYLWEVQVKQLKSEIEHPIIQVEFVIQYCESNLQAKNRNFHCTFDVMDYTTLFKIQAKIEPSELCRVRSVCHLHLTITKVNDNPHSELMHEVLADQNYWAICGIRLSKYVSAGQKGDSPQLLPFQPGQIYNSTISLQVHVLASNPVD</sequence>
<comment type="subcellular location">
    <subcellularLocation>
        <location evidence="1">Golgi apparatus</location>
    </subcellularLocation>
</comment>
<evidence type="ECO:0000259" key="5">
    <source>
        <dbReference type="Pfam" id="PF23036"/>
    </source>
</evidence>
<dbReference type="AlphaFoldDB" id="A0A336N6V7"/>
<dbReference type="InterPro" id="IPR045126">
    <property type="entry name" value="TRAPPC10/Trs130"/>
</dbReference>
<dbReference type="InterPro" id="IPR022233">
    <property type="entry name" value="TRAPPC10/Trs130_C"/>
</dbReference>
<dbReference type="PANTHER" id="PTHR13251">
    <property type="entry name" value="EPILEPSY HOLOPROSENCEPHALY CANDIDATE 1/TMEM1"/>
    <property type="match status" value="1"/>
</dbReference>
<feature type="domain" description="TRAPPC10/Trs130 C-terminal" evidence="4">
    <location>
        <begin position="370"/>
        <end position="477"/>
    </location>
</feature>
<keyword evidence="3" id="KW-0333">Golgi apparatus</keyword>
<dbReference type="PANTHER" id="PTHR13251:SF3">
    <property type="entry name" value="TRAFFICKING PROTEIN PARTICLE COMPLEX SUBUNIT 10"/>
    <property type="match status" value="1"/>
</dbReference>
<dbReference type="InterPro" id="IPR056913">
    <property type="entry name" value="TRAPPC10/Trs130_N"/>
</dbReference>
<keyword evidence="2" id="KW-0813">Transport</keyword>
<protein>
    <submittedName>
        <fullName evidence="6">CSON007870 protein</fullName>
    </submittedName>
</protein>
<dbReference type="Pfam" id="PF12584">
    <property type="entry name" value="TRAPPC10"/>
    <property type="match status" value="1"/>
</dbReference>
<evidence type="ECO:0000256" key="3">
    <source>
        <dbReference type="ARBA" id="ARBA00023034"/>
    </source>
</evidence>
<evidence type="ECO:0000259" key="4">
    <source>
        <dbReference type="Pfam" id="PF12584"/>
    </source>
</evidence>
<evidence type="ECO:0000256" key="2">
    <source>
        <dbReference type="ARBA" id="ARBA00022448"/>
    </source>
</evidence>